<protein>
    <recommendedName>
        <fullName evidence="1">DUF6900 domain-containing protein</fullName>
    </recommendedName>
</protein>
<proteinExistence type="predicted"/>
<evidence type="ECO:0000313" key="2">
    <source>
        <dbReference type="EMBL" id="GAA4782495.1"/>
    </source>
</evidence>
<dbReference type="RefSeq" id="WP_345301577.1">
    <property type="nucleotide sequence ID" value="NZ_BAABJE010000001.1"/>
</dbReference>
<keyword evidence="3" id="KW-1185">Reference proteome</keyword>
<evidence type="ECO:0000259" key="1">
    <source>
        <dbReference type="Pfam" id="PF21841"/>
    </source>
</evidence>
<dbReference type="Pfam" id="PF21841">
    <property type="entry name" value="DUF6900"/>
    <property type="match status" value="1"/>
</dbReference>
<reference evidence="3" key="1">
    <citation type="journal article" date="2019" name="Int. J. Syst. Evol. Microbiol.">
        <title>The Global Catalogue of Microorganisms (GCM) 10K type strain sequencing project: providing services to taxonomists for standard genome sequencing and annotation.</title>
        <authorList>
            <consortium name="The Broad Institute Genomics Platform"/>
            <consortium name="The Broad Institute Genome Sequencing Center for Infectious Disease"/>
            <person name="Wu L."/>
            <person name="Ma J."/>
        </authorList>
    </citation>
    <scope>NUCLEOTIDE SEQUENCE [LARGE SCALE GENOMIC DNA]</scope>
    <source>
        <strain evidence="3">JCM 18204</strain>
    </source>
</reference>
<feature type="domain" description="DUF6900" evidence="1">
    <location>
        <begin position="4"/>
        <end position="53"/>
    </location>
</feature>
<dbReference type="EMBL" id="BAABJE010000001">
    <property type="protein sequence ID" value="GAA4782495.1"/>
    <property type="molecule type" value="Genomic_DNA"/>
</dbReference>
<dbReference type="Proteomes" id="UP001499959">
    <property type="component" value="Unassembled WGS sequence"/>
</dbReference>
<dbReference type="InterPro" id="IPR054195">
    <property type="entry name" value="DUF6900"/>
</dbReference>
<gene>
    <name evidence="2" type="ORF">GCM10023307_03810</name>
</gene>
<accession>A0ABP9ANT0</accession>
<organism evidence="2 3">
    <name type="scientific">Lysobacter hankyongensis</name>
    <dbReference type="NCBI Taxonomy" id="1176535"/>
    <lineage>
        <taxon>Bacteria</taxon>
        <taxon>Pseudomonadati</taxon>
        <taxon>Pseudomonadota</taxon>
        <taxon>Gammaproteobacteria</taxon>
        <taxon>Lysobacterales</taxon>
        <taxon>Lysobacteraceae</taxon>
        <taxon>Lysobacter</taxon>
    </lineage>
</organism>
<comment type="caution">
    <text evidence="2">The sequence shown here is derived from an EMBL/GenBank/DDBJ whole genome shotgun (WGS) entry which is preliminary data.</text>
</comment>
<name>A0ABP9ANT0_9GAMM</name>
<sequence>MSPLDTLLTDIAQRHLRIETLESRRRDSLDFHEVSVLELRDALEAAYRAGTEHGRKGKKRNASSG</sequence>
<evidence type="ECO:0000313" key="3">
    <source>
        <dbReference type="Proteomes" id="UP001499959"/>
    </source>
</evidence>